<dbReference type="Pfam" id="PF06736">
    <property type="entry name" value="TMEM175"/>
    <property type="match status" value="1"/>
</dbReference>
<feature type="transmembrane region" description="Helical" evidence="13">
    <location>
        <begin position="159"/>
        <end position="177"/>
    </location>
</feature>
<organism evidence="14 15">
    <name type="scientific">Rhodanobacter glycinis</name>
    <dbReference type="NCBI Taxonomy" id="582702"/>
    <lineage>
        <taxon>Bacteria</taxon>
        <taxon>Pseudomonadati</taxon>
        <taxon>Pseudomonadota</taxon>
        <taxon>Gammaproteobacteria</taxon>
        <taxon>Lysobacterales</taxon>
        <taxon>Rhodanobacteraceae</taxon>
        <taxon>Rhodanobacter</taxon>
    </lineage>
</organism>
<comment type="catalytic activity">
    <reaction evidence="12">
        <text>K(+)(in) = K(+)(out)</text>
        <dbReference type="Rhea" id="RHEA:29463"/>
        <dbReference type="ChEBI" id="CHEBI:29103"/>
    </reaction>
</comment>
<evidence type="ECO:0000256" key="9">
    <source>
        <dbReference type="ARBA" id="ARBA00023065"/>
    </source>
</evidence>
<dbReference type="RefSeq" id="WP_140648274.1">
    <property type="nucleotide sequence ID" value="NZ_RCZO01000001.1"/>
</dbReference>
<keyword evidence="5 13" id="KW-0812">Transmembrane</keyword>
<evidence type="ECO:0000256" key="1">
    <source>
        <dbReference type="ARBA" id="ARBA00004141"/>
    </source>
</evidence>
<evidence type="ECO:0000256" key="6">
    <source>
        <dbReference type="ARBA" id="ARBA00022826"/>
    </source>
</evidence>
<keyword evidence="4" id="KW-0633">Potassium transport</keyword>
<keyword evidence="11" id="KW-0407">Ion channel</keyword>
<dbReference type="Proteomes" id="UP000319486">
    <property type="component" value="Unassembled WGS sequence"/>
</dbReference>
<dbReference type="AlphaFoldDB" id="A0A502CBR6"/>
<evidence type="ECO:0000256" key="2">
    <source>
        <dbReference type="ARBA" id="ARBA00006920"/>
    </source>
</evidence>
<dbReference type="EMBL" id="RCZO01000001">
    <property type="protein sequence ID" value="TPG11065.1"/>
    <property type="molecule type" value="Genomic_DNA"/>
</dbReference>
<protein>
    <submittedName>
        <fullName evidence="14">DUF1211 domain-containing protein</fullName>
    </submittedName>
</protein>
<evidence type="ECO:0000256" key="3">
    <source>
        <dbReference type="ARBA" id="ARBA00022448"/>
    </source>
</evidence>
<keyword evidence="15" id="KW-1185">Reference proteome</keyword>
<dbReference type="GO" id="GO:0016020">
    <property type="term" value="C:membrane"/>
    <property type="evidence" value="ECO:0007669"/>
    <property type="project" value="UniProtKB-SubCell"/>
</dbReference>
<sequence>METGAPLPVKGHHVHQRHLDRLVMLSDGIFAIAITLSAIEIRPELKPGQSMWQAWSGPLTVYFLSFLLIGVIWIGHRRIVSHLRDIDGVGTAINLLLLSLVALMPVVIRFSLNDSTQDLGFVVYAVAIAVTFACMAVLWFHVAFIAHLAPDLEPQLARIWLLEMIAAPLIIGAMALYQMHLKPVALILTVAAVALWLSEGWMEHVRKRGH</sequence>
<evidence type="ECO:0000256" key="4">
    <source>
        <dbReference type="ARBA" id="ARBA00022538"/>
    </source>
</evidence>
<feature type="transmembrane region" description="Helical" evidence="13">
    <location>
        <begin position="21"/>
        <end position="39"/>
    </location>
</feature>
<evidence type="ECO:0000256" key="12">
    <source>
        <dbReference type="ARBA" id="ARBA00034430"/>
    </source>
</evidence>
<evidence type="ECO:0000256" key="10">
    <source>
        <dbReference type="ARBA" id="ARBA00023136"/>
    </source>
</evidence>
<dbReference type="GO" id="GO:0015252">
    <property type="term" value="F:proton channel activity"/>
    <property type="evidence" value="ECO:0007669"/>
    <property type="project" value="InterPro"/>
</dbReference>
<feature type="transmembrane region" description="Helical" evidence="13">
    <location>
        <begin position="122"/>
        <end position="147"/>
    </location>
</feature>
<proteinExistence type="inferred from homology"/>
<keyword evidence="9" id="KW-0406">Ion transport</keyword>
<comment type="caution">
    <text evidence="14">The sequence shown here is derived from an EMBL/GenBank/DDBJ whole genome shotgun (WGS) entry which is preliminary data.</text>
</comment>
<keyword evidence="10 13" id="KW-0472">Membrane</keyword>
<dbReference type="PANTHER" id="PTHR31462:SF5">
    <property type="entry name" value="ENDOSOMAL_LYSOSOMAL PROTON CHANNEL TMEM175"/>
    <property type="match status" value="1"/>
</dbReference>
<reference evidence="14 15" key="1">
    <citation type="journal article" date="2019" name="Environ. Microbiol.">
        <title>Species interactions and distinct microbial communities in high Arctic permafrost affected cryosols are associated with the CH4 and CO2 gas fluxes.</title>
        <authorList>
            <person name="Altshuler I."/>
            <person name="Hamel J."/>
            <person name="Turney S."/>
            <person name="Magnuson E."/>
            <person name="Levesque R."/>
            <person name="Greer C."/>
            <person name="Whyte L.G."/>
        </authorList>
    </citation>
    <scope>NUCLEOTIDE SEQUENCE [LARGE SCALE GENOMIC DNA]</scope>
    <source>
        <strain evidence="14 15">S13Y</strain>
    </source>
</reference>
<evidence type="ECO:0000256" key="13">
    <source>
        <dbReference type="SAM" id="Phobius"/>
    </source>
</evidence>
<accession>A0A502CBR6</accession>
<evidence type="ECO:0000256" key="11">
    <source>
        <dbReference type="ARBA" id="ARBA00023303"/>
    </source>
</evidence>
<dbReference type="GO" id="GO:0005267">
    <property type="term" value="F:potassium channel activity"/>
    <property type="evidence" value="ECO:0007669"/>
    <property type="project" value="UniProtKB-KW"/>
</dbReference>
<feature type="transmembrane region" description="Helical" evidence="13">
    <location>
        <begin position="88"/>
        <end position="110"/>
    </location>
</feature>
<evidence type="ECO:0000313" key="14">
    <source>
        <dbReference type="EMBL" id="TPG11065.1"/>
    </source>
</evidence>
<keyword evidence="7" id="KW-0630">Potassium</keyword>
<comment type="subcellular location">
    <subcellularLocation>
        <location evidence="1">Membrane</location>
        <topology evidence="1">Multi-pass membrane protein</topology>
    </subcellularLocation>
</comment>
<dbReference type="PANTHER" id="PTHR31462">
    <property type="entry name" value="ENDOSOMAL/LYSOSOMAL POTASSIUM CHANNEL TMEM175"/>
    <property type="match status" value="1"/>
</dbReference>
<comment type="similarity">
    <text evidence="2">Belongs to the TMEM175 family.</text>
</comment>
<gene>
    <name evidence="14" type="ORF">EAH88_00460</name>
</gene>
<keyword evidence="6" id="KW-0631">Potassium channel</keyword>
<feature type="transmembrane region" description="Helical" evidence="13">
    <location>
        <begin position="59"/>
        <end position="76"/>
    </location>
</feature>
<keyword evidence="3" id="KW-0813">Transport</keyword>
<keyword evidence="8 13" id="KW-1133">Transmembrane helix</keyword>
<evidence type="ECO:0000256" key="8">
    <source>
        <dbReference type="ARBA" id="ARBA00022989"/>
    </source>
</evidence>
<feature type="transmembrane region" description="Helical" evidence="13">
    <location>
        <begin position="183"/>
        <end position="202"/>
    </location>
</feature>
<name>A0A502CBR6_9GAMM</name>
<evidence type="ECO:0000256" key="7">
    <source>
        <dbReference type="ARBA" id="ARBA00022958"/>
    </source>
</evidence>
<dbReference type="InterPro" id="IPR010617">
    <property type="entry name" value="TMEM175-like"/>
</dbReference>
<evidence type="ECO:0000256" key="5">
    <source>
        <dbReference type="ARBA" id="ARBA00022692"/>
    </source>
</evidence>
<evidence type="ECO:0000313" key="15">
    <source>
        <dbReference type="Proteomes" id="UP000319486"/>
    </source>
</evidence>